<reference evidence="1 2" key="1">
    <citation type="submission" date="2017-03" db="EMBL/GenBank/DDBJ databases">
        <title>Whole genome sequence of Micromonospora wenchangensis, isolated from mangrove soil.</title>
        <authorList>
            <person name="Yang H."/>
        </authorList>
    </citation>
    <scope>NUCLEOTIDE SEQUENCE [LARGE SCALE GENOMIC DNA]</scope>
    <source>
        <strain evidence="1 2">CCTCC AA 2012002</strain>
    </source>
</reference>
<gene>
    <name evidence="1" type="ORF">B5D80_11305</name>
</gene>
<name>A0A246RNT1_9ACTN</name>
<dbReference type="EMBL" id="MZMV01000014">
    <property type="protein sequence ID" value="OWV08923.1"/>
    <property type="molecule type" value="Genomic_DNA"/>
</dbReference>
<comment type="caution">
    <text evidence="1">The sequence shown here is derived from an EMBL/GenBank/DDBJ whole genome shotgun (WGS) entry which is preliminary data.</text>
</comment>
<evidence type="ECO:0000313" key="2">
    <source>
        <dbReference type="Proteomes" id="UP000197174"/>
    </source>
</evidence>
<keyword evidence="2" id="KW-1185">Reference proteome</keyword>
<dbReference type="AlphaFoldDB" id="A0A246RNT1"/>
<proteinExistence type="predicted"/>
<organism evidence="1 2">
    <name type="scientific">Micromonospora wenchangensis</name>
    <dbReference type="NCBI Taxonomy" id="1185415"/>
    <lineage>
        <taxon>Bacteria</taxon>
        <taxon>Bacillati</taxon>
        <taxon>Actinomycetota</taxon>
        <taxon>Actinomycetes</taxon>
        <taxon>Micromonosporales</taxon>
        <taxon>Micromonosporaceae</taxon>
        <taxon>Micromonospora</taxon>
    </lineage>
</organism>
<evidence type="ECO:0000313" key="1">
    <source>
        <dbReference type="EMBL" id="OWV08923.1"/>
    </source>
</evidence>
<protein>
    <submittedName>
        <fullName evidence="1">Uncharacterized protein</fullName>
    </submittedName>
</protein>
<accession>A0A246RNT1</accession>
<sequence length="61" mass="6355">MAASRTAAGSQAMIEGRTVAGSQAVAEGRTVAGRQTVVRCRARHHGRAGQVGRGLNRRGVR</sequence>
<dbReference type="Proteomes" id="UP000197174">
    <property type="component" value="Unassembled WGS sequence"/>
</dbReference>